<dbReference type="OrthoDB" id="2389679at2"/>
<dbReference type="KEGG" id="bse:Bsel_1174"/>
<dbReference type="SUPFAM" id="SSF52833">
    <property type="entry name" value="Thioredoxin-like"/>
    <property type="match status" value="1"/>
</dbReference>
<dbReference type="AlphaFoldDB" id="D6Y184"/>
<dbReference type="Pfam" id="PF07315">
    <property type="entry name" value="DUF1462"/>
    <property type="match status" value="1"/>
</dbReference>
<dbReference type="InterPro" id="IPR038218">
    <property type="entry name" value="YuzD-like_sp"/>
</dbReference>
<organism evidence="1 2">
    <name type="scientific">Bacillus selenitireducens (strain ATCC 700615 / DSM 15326 / MLS10)</name>
    <dbReference type="NCBI Taxonomy" id="439292"/>
    <lineage>
        <taxon>Bacteria</taxon>
        <taxon>Bacillati</taxon>
        <taxon>Bacillota</taxon>
        <taxon>Bacilli</taxon>
        <taxon>Bacillales</taxon>
        <taxon>Bacillaceae</taxon>
        <taxon>Salisediminibacterium</taxon>
    </lineage>
</organism>
<dbReference type="Gene3D" id="3.40.30.30">
    <property type="entry name" value="Hypothetical protein sa0798"/>
    <property type="match status" value="1"/>
</dbReference>
<dbReference type="InterPro" id="IPR036249">
    <property type="entry name" value="Thioredoxin-like_sf"/>
</dbReference>
<sequence length="104" mass="11738">MTMKPVQITIFGAEQKCASCIHLPSAKETMEWLEAALTRKFPDKKLAFTYVDIEDPQSQEEKEWAEAILNDEYFYPLVLINGEVSAEGDPHLPALVKQIQAVTV</sequence>
<dbReference type="RefSeq" id="WP_013172112.1">
    <property type="nucleotide sequence ID" value="NC_014219.1"/>
</dbReference>
<gene>
    <name evidence="1" type="ordered locus">Bsel_1174</name>
</gene>
<dbReference type="Proteomes" id="UP000000271">
    <property type="component" value="Chromosome"/>
</dbReference>
<dbReference type="InterPro" id="IPR009190">
    <property type="entry name" value="DUF1462"/>
</dbReference>
<reference evidence="1" key="1">
    <citation type="submission" date="2009-10" db="EMBL/GenBank/DDBJ databases">
        <title>Complete sequence of Bacillus selenitireducens MLS10.</title>
        <authorList>
            <consortium name="US DOE Joint Genome Institute"/>
            <person name="Lucas S."/>
            <person name="Copeland A."/>
            <person name="Lapidus A."/>
            <person name="Glavina del Rio T."/>
            <person name="Dalin E."/>
            <person name="Tice H."/>
            <person name="Bruce D."/>
            <person name="Goodwin L."/>
            <person name="Pitluck S."/>
            <person name="Sims D."/>
            <person name="Brettin T."/>
            <person name="Detter J.C."/>
            <person name="Han C."/>
            <person name="Larimer F."/>
            <person name="Land M."/>
            <person name="Hauser L."/>
            <person name="Kyrpides N."/>
            <person name="Ovchinnikova G."/>
            <person name="Stolz J."/>
        </authorList>
    </citation>
    <scope>NUCLEOTIDE SEQUENCE [LARGE SCALE GENOMIC DNA]</scope>
    <source>
        <strain evidence="1">MLS10</strain>
    </source>
</reference>
<evidence type="ECO:0000313" key="1">
    <source>
        <dbReference type="EMBL" id="ADH98688.1"/>
    </source>
</evidence>
<evidence type="ECO:0008006" key="3">
    <source>
        <dbReference type="Google" id="ProtNLM"/>
    </source>
</evidence>
<proteinExistence type="predicted"/>
<evidence type="ECO:0000313" key="2">
    <source>
        <dbReference type="Proteomes" id="UP000000271"/>
    </source>
</evidence>
<dbReference type="STRING" id="439292.Bsel_1174"/>
<dbReference type="HOGENOM" id="CLU_151124_0_0_9"/>
<name>D6Y184_BACIE</name>
<keyword evidence="2" id="KW-1185">Reference proteome</keyword>
<dbReference type="EMBL" id="CP001791">
    <property type="protein sequence ID" value="ADH98688.1"/>
    <property type="molecule type" value="Genomic_DNA"/>
</dbReference>
<accession>D6Y184</accession>
<protein>
    <recommendedName>
        <fullName evidence="3">YuzD-like protein</fullName>
    </recommendedName>
</protein>
<dbReference type="eggNOG" id="COG4837">
    <property type="taxonomic scope" value="Bacteria"/>
</dbReference>